<feature type="binding site" evidence="15">
    <location>
        <position position="280"/>
    </location>
    <ligand>
        <name>L-citrulline</name>
        <dbReference type="ChEBI" id="CHEBI:57743"/>
    </ligand>
</feature>
<dbReference type="InterPro" id="IPR024074">
    <property type="entry name" value="AS_cat/multimer_dom_body"/>
</dbReference>
<dbReference type="GO" id="GO:0005524">
    <property type="term" value="F:ATP binding"/>
    <property type="evidence" value="ECO:0007669"/>
    <property type="project" value="UniProtKB-UniRule"/>
</dbReference>
<evidence type="ECO:0000256" key="15">
    <source>
        <dbReference type="HAMAP-Rule" id="MF_00581"/>
    </source>
</evidence>
<dbReference type="GO" id="GO:0000050">
    <property type="term" value="P:urea cycle"/>
    <property type="evidence" value="ECO:0007669"/>
    <property type="project" value="TreeGrafter"/>
</dbReference>
<dbReference type="InterPro" id="IPR001518">
    <property type="entry name" value="Arginosuc_synth"/>
</dbReference>
<dbReference type="Gene3D" id="1.10.287.400">
    <property type="match status" value="1"/>
</dbReference>
<feature type="binding site" evidence="15">
    <location>
        <position position="136"/>
    </location>
    <ligand>
        <name>ATP</name>
        <dbReference type="ChEBI" id="CHEBI:30616"/>
    </ligand>
</feature>
<feature type="binding site" evidence="15">
    <location>
        <position position="131"/>
    </location>
    <ligand>
        <name>ATP</name>
        <dbReference type="ChEBI" id="CHEBI:30616"/>
    </ligand>
</feature>
<dbReference type="UniPathway" id="UPA00068">
    <property type="reaction ID" value="UER00113"/>
</dbReference>
<keyword evidence="11 15" id="KW-0547">Nucleotide-binding</keyword>
<evidence type="ECO:0000256" key="4">
    <source>
        <dbReference type="ARBA" id="ARBA00011881"/>
    </source>
</evidence>
<sequence>MTTILPHLPTGQKVGIAFSGGLDTSAALLWMREKGAIPYAYTANLGQPDEPDYDAIPRRAKEYGAENARLIDCRAQLVAEGIAALQSGAFHISTAGVTYFNTTPIGRAVTGTMLVAAMKEDGVNIWGDGSTFKGNDIERFYRYGLLTNPDLKIYKPWLDQAFIDELGGRAEMSEYMQRAGFDYKMSAEKAYSTDSNMLGATHEAKDLEHLNSGIKIVQPIMGVAFWREDVQIKPETVSVRFEEGRPVALNGVEYTDMVELLMEANRIGGRHGLGMSDQIENRIIEAKSRGIYEAPGLALLFIAYERLVTGIHNEDTIEQYRENGRKLGRLLYQGRWFDPQAIMLRETAQRWVARAITGEVTIELRRGNDYSLLDTVSQNLTYQPERLTMEKGESTFSPQDRIGQLTMRNLDIIDTRDKLITYVKAGLLAPSSGAALPQLKDEKK</sequence>
<dbReference type="Pfam" id="PF00764">
    <property type="entry name" value="Arginosuc_synth"/>
    <property type="match status" value="1"/>
</dbReference>
<feature type="binding site" evidence="15">
    <location>
        <position position="135"/>
    </location>
    <ligand>
        <name>L-citrulline</name>
        <dbReference type="ChEBI" id="CHEBI:57743"/>
    </ligand>
</feature>
<dbReference type="SUPFAM" id="SSF52402">
    <property type="entry name" value="Adenine nucleotide alpha hydrolases-like"/>
    <property type="match status" value="1"/>
</dbReference>
<keyword evidence="7 15" id="KW-0963">Cytoplasm</keyword>
<comment type="subunit">
    <text evidence="4 15">Homotetramer.</text>
</comment>
<evidence type="ECO:0000256" key="10">
    <source>
        <dbReference type="ARBA" id="ARBA00022605"/>
    </source>
</evidence>
<evidence type="ECO:0000313" key="18">
    <source>
        <dbReference type="EMBL" id="SAI73373.1"/>
    </source>
</evidence>
<feature type="binding site" evidence="15">
    <location>
        <position position="194"/>
    </location>
    <ligand>
        <name>ATP</name>
        <dbReference type="ChEBI" id="CHEBI:30616"/>
    </ligand>
</feature>
<keyword evidence="10 15" id="KW-0028">Amino-acid biosynthesis</keyword>
<feature type="binding site" evidence="15">
    <location>
        <position position="129"/>
    </location>
    <ligand>
        <name>ATP</name>
        <dbReference type="ChEBI" id="CHEBI:30616"/>
    </ligand>
</feature>
<evidence type="ECO:0000256" key="3">
    <source>
        <dbReference type="ARBA" id="ARBA00009088"/>
    </source>
</evidence>
<dbReference type="InterPro" id="IPR023434">
    <property type="entry name" value="Arginosuc_synth_type_1_subfam"/>
</dbReference>
<comment type="pathway">
    <text evidence="2 15">Amino-acid biosynthesis; L-arginine biosynthesis; L-arginine from L-ornithine and carbamoyl phosphate: step 2/3.</text>
</comment>
<keyword evidence="12 15" id="KW-0067">ATP-binding</keyword>
<dbReference type="GeneID" id="56589108"/>
<dbReference type="OrthoDB" id="9801641at2"/>
<dbReference type="GO" id="GO:0042803">
    <property type="term" value="F:protein homodimerization activity"/>
    <property type="evidence" value="ECO:0007669"/>
    <property type="project" value="InterPro"/>
</dbReference>
<dbReference type="InterPro" id="IPR014729">
    <property type="entry name" value="Rossmann-like_a/b/a_fold"/>
</dbReference>
<feature type="binding site" evidence="15">
    <location>
        <position position="131"/>
    </location>
    <ligand>
        <name>L-aspartate</name>
        <dbReference type="ChEBI" id="CHEBI:29991"/>
    </ligand>
</feature>
<comment type="similarity">
    <text evidence="3 15">Belongs to the argininosuccinate synthase family. Type 2 subfamily.</text>
</comment>
<dbReference type="Gene3D" id="3.40.50.620">
    <property type="entry name" value="HUPs"/>
    <property type="match status" value="1"/>
</dbReference>
<dbReference type="AlphaFoldDB" id="A0A157R1T7"/>
<feature type="binding site" evidence="15">
    <location>
        <position position="201"/>
    </location>
    <ligand>
        <name>L-citrulline</name>
        <dbReference type="ChEBI" id="CHEBI:57743"/>
    </ligand>
</feature>
<feature type="binding site" evidence="15">
    <location>
        <position position="192"/>
    </location>
    <ligand>
        <name>L-citrulline</name>
        <dbReference type="ChEBI" id="CHEBI:57743"/>
    </ligand>
</feature>
<dbReference type="PATRIC" id="fig|123899.6.peg.3658"/>
<feature type="binding site" evidence="15">
    <location>
        <position position="99"/>
    </location>
    <ligand>
        <name>L-citrulline</name>
        <dbReference type="ChEBI" id="CHEBI:57743"/>
    </ligand>
</feature>
<dbReference type="PROSITE" id="PS00565">
    <property type="entry name" value="ARGININOSUCCIN_SYN_2"/>
    <property type="match status" value="1"/>
</dbReference>
<dbReference type="InterPro" id="IPR048268">
    <property type="entry name" value="Arginosuc_syn_C"/>
</dbReference>
<evidence type="ECO:0000256" key="9">
    <source>
        <dbReference type="ARBA" id="ARBA00022598"/>
    </source>
</evidence>
<feature type="binding site" evidence="15">
    <location>
        <position position="43"/>
    </location>
    <ligand>
        <name>ATP</name>
        <dbReference type="ChEBI" id="CHEBI:30616"/>
    </ligand>
</feature>
<keyword evidence="19" id="KW-1185">Reference proteome</keyword>
<dbReference type="Gene3D" id="3.90.1260.10">
    <property type="entry name" value="Argininosuccinate synthetase, chain A, domain 2"/>
    <property type="match status" value="1"/>
</dbReference>
<evidence type="ECO:0000256" key="8">
    <source>
        <dbReference type="ARBA" id="ARBA00022571"/>
    </source>
</evidence>
<dbReference type="RefSeq" id="WP_025514625.1">
    <property type="nucleotide sequence ID" value="NZ_CP016340.1"/>
</dbReference>
<accession>A0A157R1T7</accession>
<feature type="binding site" evidence="15">
    <location>
        <position position="203"/>
    </location>
    <ligand>
        <name>L-citrulline</name>
        <dbReference type="ChEBI" id="CHEBI:57743"/>
    </ligand>
</feature>
<dbReference type="CDD" id="cd01999">
    <property type="entry name" value="ASS"/>
    <property type="match status" value="1"/>
</dbReference>
<feature type="domain" description="Arginosuccinate synthase-like N-terminal" evidence="16">
    <location>
        <begin position="13"/>
        <end position="177"/>
    </location>
</feature>
<evidence type="ECO:0000259" key="17">
    <source>
        <dbReference type="Pfam" id="PF20979"/>
    </source>
</evidence>
<dbReference type="KEGG" id="btrm:SAMEA390648703657"/>
<evidence type="ECO:0000256" key="2">
    <source>
        <dbReference type="ARBA" id="ARBA00004967"/>
    </source>
</evidence>
<feature type="domain" description="Arginosuccinate synthase C-terminal" evidence="17">
    <location>
        <begin position="191"/>
        <end position="410"/>
    </location>
</feature>
<evidence type="ECO:0000256" key="6">
    <source>
        <dbReference type="ARBA" id="ARBA00014810"/>
    </source>
</evidence>
<feature type="binding site" evidence="15">
    <location>
        <begin position="17"/>
        <end position="25"/>
    </location>
    <ligand>
        <name>ATP</name>
        <dbReference type="ChEBI" id="CHEBI:30616"/>
    </ligand>
</feature>
<evidence type="ECO:0000256" key="7">
    <source>
        <dbReference type="ARBA" id="ARBA00022490"/>
    </source>
</evidence>
<evidence type="ECO:0000313" key="19">
    <source>
        <dbReference type="Proteomes" id="UP000076825"/>
    </source>
</evidence>
<dbReference type="PROSITE" id="PS00564">
    <property type="entry name" value="ARGININOSUCCIN_SYN_1"/>
    <property type="match status" value="1"/>
</dbReference>
<dbReference type="eggNOG" id="COG0137">
    <property type="taxonomic scope" value="Bacteria"/>
</dbReference>
<comment type="subcellular location">
    <subcellularLocation>
        <location evidence="1 15">Cytoplasm</location>
    </subcellularLocation>
</comment>
<dbReference type="Pfam" id="PF20979">
    <property type="entry name" value="Arginosuc_syn_C"/>
    <property type="match status" value="1"/>
</dbReference>
<organism evidence="18 19">
    <name type="scientific">Bordetella trematum</name>
    <dbReference type="NCBI Taxonomy" id="123899"/>
    <lineage>
        <taxon>Bacteria</taxon>
        <taxon>Pseudomonadati</taxon>
        <taxon>Pseudomonadota</taxon>
        <taxon>Betaproteobacteria</taxon>
        <taxon>Burkholderiales</taxon>
        <taxon>Alcaligenaceae</taxon>
        <taxon>Bordetella</taxon>
    </lineage>
</organism>
<dbReference type="GO" id="GO:0006526">
    <property type="term" value="P:L-arginine biosynthetic process"/>
    <property type="evidence" value="ECO:0007669"/>
    <property type="project" value="UniProtKB-UniRule"/>
</dbReference>
<feature type="binding site" evidence="15">
    <location>
        <position position="136"/>
    </location>
    <ligand>
        <name>L-aspartate</name>
        <dbReference type="ChEBI" id="CHEBI:29991"/>
    </ligand>
</feature>
<dbReference type="PANTHER" id="PTHR11587">
    <property type="entry name" value="ARGININOSUCCINATE SYNTHASE"/>
    <property type="match status" value="1"/>
</dbReference>
<dbReference type="EC" id="6.3.4.5" evidence="5 15"/>
<dbReference type="NCBIfam" id="TIGR00032">
    <property type="entry name" value="argG"/>
    <property type="match status" value="1"/>
</dbReference>
<evidence type="ECO:0000256" key="13">
    <source>
        <dbReference type="ARBA" id="ARBA00029916"/>
    </source>
</evidence>
<evidence type="ECO:0000259" key="16">
    <source>
        <dbReference type="Pfam" id="PF00764"/>
    </source>
</evidence>
<dbReference type="GO" id="GO:0004055">
    <property type="term" value="F:argininosuccinate synthase activity"/>
    <property type="evidence" value="ECO:0007669"/>
    <property type="project" value="UniProtKB-UniRule"/>
</dbReference>
<name>A0A157R1T7_9BORD</name>
<dbReference type="GO" id="GO:0000053">
    <property type="term" value="P:argininosuccinate metabolic process"/>
    <property type="evidence" value="ECO:0007669"/>
    <property type="project" value="TreeGrafter"/>
</dbReference>
<dbReference type="InterPro" id="IPR024073">
    <property type="entry name" value="AS_multimer_C_tail"/>
</dbReference>
<proteinExistence type="inferred from homology"/>
<feature type="binding site" evidence="15">
    <location>
        <position position="135"/>
    </location>
    <ligand>
        <name>L-aspartate</name>
        <dbReference type="ChEBI" id="CHEBI:29991"/>
    </ligand>
</feature>
<dbReference type="NCBIfam" id="NF003779">
    <property type="entry name" value="PRK05370.1"/>
    <property type="match status" value="1"/>
</dbReference>
<evidence type="ECO:0000256" key="12">
    <source>
        <dbReference type="ARBA" id="ARBA00022840"/>
    </source>
</evidence>
<protein>
    <recommendedName>
        <fullName evidence="6 15">Argininosuccinate synthase</fullName>
        <ecNumber evidence="5 15">6.3.4.5</ecNumber>
    </recommendedName>
    <alternativeName>
        <fullName evidence="13 15">Citrulline--aspartate ligase</fullName>
    </alternativeName>
</protein>
<dbReference type="PANTHER" id="PTHR11587:SF2">
    <property type="entry name" value="ARGININOSUCCINATE SYNTHASE"/>
    <property type="match status" value="1"/>
</dbReference>
<dbReference type="EMBL" id="LT546645">
    <property type="protein sequence ID" value="SAI73373.1"/>
    <property type="molecule type" value="Genomic_DNA"/>
</dbReference>
<dbReference type="InterPro" id="IPR023437">
    <property type="entry name" value="Arg_succ_synth_type2_subfam"/>
</dbReference>
<comment type="catalytic activity">
    <reaction evidence="14 15">
        <text>L-citrulline + L-aspartate + ATP = 2-(N(omega)-L-arginino)succinate + AMP + diphosphate + H(+)</text>
        <dbReference type="Rhea" id="RHEA:10932"/>
        <dbReference type="ChEBI" id="CHEBI:15378"/>
        <dbReference type="ChEBI" id="CHEBI:29991"/>
        <dbReference type="ChEBI" id="CHEBI:30616"/>
        <dbReference type="ChEBI" id="CHEBI:33019"/>
        <dbReference type="ChEBI" id="CHEBI:57472"/>
        <dbReference type="ChEBI" id="CHEBI:57743"/>
        <dbReference type="ChEBI" id="CHEBI:456215"/>
        <dbReference type="EC" id="6.3.4.5"/>
    </reaction>
</comment>
<evidence type="ECO:0000256" key="1">
    <source>
        <dbReference type="ARBA" id="ARBA00004496"/>
    </source>
</evidence>
<gene>
    <name evidence="15 18" type="primary">argG</name>
    <name evidence="18" type="ORF">SAMEA3906487_03657</name>
</gene>
<dbReference type="SUPFAM" id="SSF69864">
    <property type="entry name" value="Argininosuccinate synthetase, C-terminal domain"/>
    <property type="match status" value="1"/>
</dbReference>
<reference evidence="18 19" key="1">
    <citation type="submission" date="2016-04" db="EMBL/GenBank/DDBJ databases">
        <authorList>
            <consortium name="Pathogen Informatics"/>
        </authorList>
    </citation>
    <scope>NUCLEOTIDE SEQUENCE [LARGE SCALE GENOMIC DNA]</scope>
    <source>
        <strain evidence="18 19">H044680328</strain>
    </source>
</reference>
<keyword evidence="8 15" id="KW-0055">Arginine biosynthesis</keyword>
<evidence type="ECO:0000256" key="5">
    <source>
        <dbReference type="ARBA" id="ARBA00012286"/>
    </source>
</evidence>
<feature type="binding site" evidence="15">
    <location>
        <position position="139"/>
    </location>
    <ligand>
        <name>L-citrulline</name>
        <dbReference type="ChEBI" id="CHEBI:57743"/>
    </ligand>
</feature>
<dbReference type="FunFam" id="1.10.287.400:FF:000001">
    <property type="entry name" value="Argininosuccinate synthase"/>
    <property type="match status" value="1"/>
</dbReference>
<dbReference type="InterPro" id="IPR048267">
    <property type="entry name" value="Arginosuc_syn_N"/>
</dbReference>
<dbReference type="Proteomes" id="UP000076825">
    <property type="component" value="Chromosome 1"/>
</dbReference>
<dbReference type="HAMAP" id="MF_00581">
    <property type="entry name" value="Arg_succ_synth_type2"/>
    <property type="match status" value="1"/>
</dbReference>
<dbReference type="InterPro" id="IPR018223">
    <property type="entry name" value="Arginosuc_synth_CS"/>
</dbReference>
<dbReference type="STRING" id="123899.SAMEA3906487_03657"/>
<keyword evidence="9 15" id="KW-0436">Ligase</keyword>
<dbReference type="GO" id="GO:0005737">
    <property type="term" value="C:cytoplasm"/>
    <property type="evidence" value="ECO:0007669"/>
    <property type="project" value="UniProtKB-SubCell"/>
</dbReference>
<evidence type="ECO:0000256" key="14">
    <source>
        <dbReference type="ARBA" id="ARBA00049077"/>
    </source>
</evidence>
<evidence type="ECO:0000256" key="11">
    <source>
        <dbReference type="ARBA" id="ARBA00022741"/>
    </source>
</evidence>